<feature type="region of interest" description="Disordered" evidence="3">
    <location>
        <begin position="164"/>
        <end position="199"/>
    </location>
</feature>
<feature type="domain" description="Nitroreductase" evidence="4">
    <location>
        <begin position="7"/>
        <end position="169"/>
    </location>
</feature>
<gene>
    <name evidence="5" type="ORF">GCM10009737_26500</name>
</gene>
<evidence type="ECO:0000259" key="4">
    <source>
        <dbReference type="Pfam" id="PF00881"/>
    </source>
</evidence>
<organism evidence="5 6">
    <name type="scientific">Nocardioides lentus</name>
    <dbReference type="NCBI Taxonomy" id="338077"/>
    <lineage>
        <taxon>Bacteria</taxon>
        <taxon>Bacillati</taxon>
        <taxon>Actinomycetota</taxon>
        <taxon>Actinomycetes</taxon>
        <taxon>Propionibacteriales</taxon>
        <taxon>Nocardioidaceae</taxon>
        <taxon>Nocardioides</taxon>
    </lineage>
</organism>
<reference evidence="6" key="1">
    <citation type="journal article" date="2019" name="Int. J. Syst. Evol. Microbiol.">
        <title>The Global Catalogue of Microorganisms (GCM) 10K type strain sequencing project: providing services to taxonomists for standard genome sequencing and annotation.</title>
        <authorList>
            <consortium name="The Broad Institute Genomics Platform"/>
            <consortium name="The Broad Institute Genome Sequencing Center for Infectious Disease"/>
            <person name="Wu L."/>
            <person name="Ma J."/>
        </authorList>
    </citation>
    <scope>NUCLEOTIDE SEQUENCE [LARGE SCALE GENOMIC DNA]</scope>
    <source>
        <strain evidence="6">JCM 14046</strain>
    </source>
</reference>
<evidence type="ECO:0000313" key="5">
    <source>
        <dbReference type="EMBL" id="GAA1923529.1"/>
    </source>
</evidence>
<dbReference type="PANTHER" id="PTHR43673:SF10">
    <property type="entry name" value="NADH DEHYDROGENASE_NAD(P)H NITROREDUCTASE XCC3605-RELATED"/>
    <property type="match status" value="1"/>
</dbReference>
<sequence>MEFAEVVRRRRMVRRYADAPLDPADVDAVLDAGTRGPSAGFSQGTRLLALVEPPDVAAFWRATTPSGVTGSAWLDGMRTAPVVVVVWADESAYRERYAEPDKARSDQSFAVPWWHVDAGMAALLVLQAAVDRGLGACFFGVPPGRWPALREAYGVPAALVPTGAVSLGHPHPDDAGSGSATRRPRRPRDEVVHHGRWGG</sequence>
<accession>A0ABP5AYI2</accession>
<dbReference type="PANTHER" id="PTHR43673">
    <property type="entry name" value="NAD(P)H NITROREDUCTASE YDGI-RELATED"/>
    <property type="match status" value="1"/>
</dbReference>
<protein>
    <recommendedName>
        <fullName evidence="4">Nitroreductase domain-containing protein</fullName>
    </recommendedName>
</protein>
<evidence type="ECO:0000313" key="6">
    <source>
        <dbReference type="Proteomes" id="UP001501612"/>
    </source>
</evidence>
<keyword evidence="2" id="KW-0560">Oxidoreductase</keyword>
<dbReference type="Gene3D" id="3.40.109.10">
    <property type="entry name" value="NADH Oxidase"/>
    <property type="match status" value="1"/>
</dbReference>
<dbReference type="Proteomes" id="UP001501612">
    <property type="component" value="Unassembled WGS sequence"/>
</dbReference>
<comment type="caution">
    <text evidence="5">The sequence shown here is derived from an EMBL/GenBank/DDBJ whole genome shotgun (WGS) entry which is preliminary data.</text>
</comment>
<dbReference type="CDD" id="cd02062">
    <property type="entry name" value="Nitro_FMN_reductase"/>
    <property type="match status" value="1"/>
</dbReference>
<dbReference type="EMBL" id="BAAAMY010000005">
    <property type="protein sequence ID" value="GAA1923529.1"/>
    <property type="molecule type" value="Genomic_DNA"/>
</dbReference>
<dbReference type="InterPro" id="IPR029479">
    <property type="entry name" value="Nitroreductase"/>
</dbReference>
<dbReference type="InterPro" id="IPR000415">
    <property type="entry name" value="Nitroreductase-like"/>
</dbReference>
<dbReference type="Pfam" id="PF00881">
    <property type="entry name" value="Nitroreductase"/>
    <property type="match status" value="1"/>
</dbReference>
<dbReference type="SUPFAM" id="SSF55469">
    <property type="entry name" value="FMN-dependent nitroreductase-like"/>
    <property type="match status" value="1"/>
</dbReference>
<keyword evidence="6" id="KW-1185">Reference proteome</keyword>
<evidence type="ECO:0000256" key="1">
    <source>
        <dbReference type="ARBA" id="ARBA00007118"/>
    </source>
</evidence>
<evidence type="ECO:0000256" key="2">
    <source>
        <dbReference type="ARBA" id="ARBA00023002"/>
    </source>
</evidence>
<comment type="similarity">
    <text evidence="1">Belongs to the nitroreductase family.</text>
</comment>
<proteinExistence type="inferred from homology"/>
<dbReference type="RefSeq" id="WP_344007967.1">
    <property type="nucleotide sequence ID" value="NZ_BAAAMY010000005.1"/>
</dbReference>
<evidence type="ECO:0000256" key="3">
    <source>
        <dbReference type="SAM" id="MobiDB-lite"/>
    </source>
</evidence>
<name>A0ABP5AYI2_9ACTN</name>